<dbReference type="AlphaFoldDB" id="A0A7X0DN07"/>
<accession>A0A7X0DN07</accession>
<protein>
    <submittedName>
        <fullName evidence="7">Proteasome lid subunit RPN8/RPN11</fullName>
    </submittedName>
</protein>
<evidence type="ECO:0000256" key="2">
    <source>
        <dbReference type="ARBA" id="ARBA00022723"/>
    </source>
</evidence>
<dbReference type="GO" id="GO:0008270">
    <property type="term" value="F:zinc ion binding"/>
    <property type="evidence" value="ECO:0007669"/>
    <property type="project" value="TreeGrafter"/>
</dbReference>
<dbReference type="InterPro" id="IPR028090">
    <property type="entry name" value="JAB_dom_prok"/>
</dbReference>
<keyword evidence="4" id="KW-0862">Zinc</keyword>
<reference evidence="7 8" key="1">
    <citation type="submission" date="2020-08" db="EMBL/GenBank/DDBJ databases">
        <title>Genomic Encyclopedia of Type Strains, Phase IV (KMG-IV): sequencing the most valuable type-strain genomes for metagenomic binning, comparative biology and taxonomic classification.</title>
        <authorList>
            <person name="Goeker M."/>
        </authorList>
    </citation>
    <scope>NUCLEOTIDE SEQUENCE [LARGE SCALE GENOMIC DNA]</scope>
    <source>
        <strain evidence="7 8">DSM 11590</strain>
    </source>
</reference>
<dbReference type="SUPFAM" id="SSF102712">
    <property type="entry name" value="JAB1/MPN domain"/>
    <property type="match status" value="1"/>
</dbReference>
<comment type="caution">
    <text evidence="7">The sequence shown here is derived from an EMBL/GenBank/DDBJ whole genome shotgun (WGS) entry which is preliminary data.</text>
</comment>
<dbReference type="RefSeq" id="WP_221443477.1">
    <property type="nucleotide sequence ID" value="NZ_JACIIX010000008.1"/>
</dbReference>
<dbReference type="PANTHER" id="PTHR34858">
    <property type="entry name" value="CYSO-CYSTEINE PEPTIDASE"/>
    <property type="match status" value="1"/>
</dbReference>
<dbReference type="GO" id="GO:0008235">
    <property type="term" value="F:metalloexopeptidase activity"/>
    <property type="evidence" value="ECO:0007669"/>
    <property type="project" value="TreeGrafter"/>
</dbReference>
<evidence type="ECO:0000313" key="7">
    <source>
        <dbReference type="EMBL" id="MBB6210844.1"/>
    </source>
</evidence>
<dbReference type="GO" id="GO:0006508">
    <property type="term" value="P:proteolysis"/>
    <property type="evidence" value="ECO:0007669"/>
    <property type="project" value="UniProtKB-KW"/>
</dbReference>
<dbReference type="PROSITE" id="PS50249">
    <property type="entry name" value="MPN"/>
    <property type="match status" value="1"/>
</dbReference>
<dbReference type="InterPro" id="IPR037518">
    <property type="entry name" value="MPN"/>
</dbReference>
<proteinExistence type="predicted"/>
<dbReference type="Proteomes" id="UP000544872">
    <property type="component" value="Unassembled WGS sequence"/>
</dbReference>
<sequence length="166" mass="17600">MLLPEDSFRLVCREAAGAFPAEACGLLIGQGARIDRVLPMVNQAADPDRFEIAPSDLFAAHRHARAEGLAVTGHYHSHPNGLAGPSQRDAEAIADLSAWWLIVAVAPDTGQVTGVSAWHPSVPPAAAGYGGGDHRVDYQRNRGFQPVSLLIVRGLKPAGIKKEKGL</sequence>
<dbReference type="PANTHER" id="PTHR34858:SF1">
    <property type="entry name" value="CYSO-CYSTEINE PEPTIDASE"/>
    <property type="match status" value="1"/>
</dbReference>
<evidence type="ECO:0000256" key="5">
    <source>
        <dbReference type="ARBA" id="ARBA00023049"/>
    </source>
</evidence>
<keyword evidence="8" id="KW-1185">Reference proteome</keyword>
<evidence type="ECO:0000256" key="4">
    <source>
        <dbReference type="ARBA" id="ARBA00022833"/>
    </source>
</evidence>
<dbReference type="GO" id="GO:0000502">
    <property type="term" value="C:proteasome complex"/>
    <property type="evidence" value="ECO:0007669"/>
    <property type="project" value="UniProtKB-KW"/>
</dbReference>
<name>A0A7X0DN07_NOVIT</name>
<keyword evidence="5" id="KW-0482">Metalloprotease</keyword>
<dbReference type="CDD" id="cd08070">
    <property type="entry name" value="MPN_like"/>
    <property type="match status" value="1"/>
</dbReference>
<evidence type="ECO:0000259" key="6">
    <source>
        <dbReference type="PROSITE" id="PS50249"/>
    </source>
</evidence>
<keyword evidence="3" id="KW-0378">Hydrolase</keyword>
<keyword evidence="2" id="KW-0479">Metal-binding</keyword>
<dbReference type="Gene3D" id="3.40.140.10">
    <property type="entry name" value="Cytidine Deaminase, domain 2"/>
    <property type="match status" value="1"/>
</dbReference>
<gene>
    <name evidence="7" type="ORF">FHS48_002274</name>
</gene>
<feature type="domain" description="MPN" evidence="6">
    <location>
        <begin position="1"/>
        <end position="122"/>
    </location>
</feature>
<dbReference type="Pfam" id="PF14464">
    <property type="entry name" value="Prok-JAB"/>
    <property type="match status" value="1"/>
</dbReference>
<evidence type="ECO:0000256" key="3">
    <source>
        <dbReference type="ARBA" id="ARBA00022801"/>
    </source>
</evidence>
<keyword evidence="7" id="KW-0647">Proteasome</keyword>
<organism evidence="7 8">
    <name type="scientific">Novispirillum itersonii</name>
    <name type="common">Aquaspirillum itersonii</name>
    <dbReference type="NCBI Taxonomy" id="189"/>
    <lineage>
        <taxon>Bacteria</taxon>
        <taxon>Pseudomonadati</taxon>
        <taxon>Pseudomonadota</taxon>
        <taxon>Alphaproteobacteria</taxon>
        <taxon>Rhodospirillales</taxon>
        <taxon>Novispirillaceae</taxon>
        <taxon>Novispirillum</taxon>
    </lineage>
</organism>
<evidence type="ECO:0000256" key="1">
    <source>
        <dbReference type="ARBA" id="ARBA00022670"/>
    </source>
</evidence>
<dbReference type="InterPro" id="IPR051929">
    <property type="entry name" value="VirAsm_ModProt"/>
</dbReference>
<keyword evidence="1" id="KW-0645">Protease</keyword>
<dbReference type="EMBL" id="JACIIX010000008">
    <property type="protein sequence ID" value="MBB6210844.1"/>
    <property type="molecule type" value="Genomic_DNA"/>
</dbReference>
<evidence type="ECO:0000313" key="8">
    <source>
        <dbReference type="Proteomes" id="UP000544872"/>
    </source>
</evidence>